<proteinExistence type="predicted"/>
<dbReference type="EMBL" id="SBIQ01000018">
    <property type="protein sequence ID" value="KAF7684328.1"/>
    <property type="molecule type" value="Genomic_DNA"/>
</dbReference>
<keyword evidence="2" id="KW-1185">Reference proteome</keyword>
<gene>
    <name evidence="1" type="ORF">TCON_0490</name>
</gene>
<organism evidence="1 2">
    <name type="scientific">Astathelohania contejeani</name>
    <dbReference type="NCBI Taxonomy" id="164912"/>
    <lineage>
        <taxon>Eukaryota</taxon>
        <taxon>Fungi</taxon>
        <taxon>Fungi incertae sedis</taxon>
        <taxon>Microsporidia</taxon>
        <taxon>Astathelohaniidae</taxon>
        <taxon>Astathelohania</taxon>
    </lineage>
</organism>
<dbReference type="Proteomes" id="UP001516464">
    <property type="component" value="Unassembled WGS sequence"/>
</dbReference>
<sequence>MKDKLFELNDIISKCYIDDSKIFIQIVSFDEDIKAKIISDIKSIESYILKIVSISEIQNLADEFQKLDFSVIKKLLLLSDILIVNTTLNLICNTVDILKETSLSFRHDIINEFLIIKDVLYKEYNFVIKSNENIIMPCHDLKLILNNNLDKSTENTKLINQLQLTGNKKILEISSKNLILRNLLIIQTILLKINSNEILMSNIQETSFQLLTSSFKEISDLISVQTIEWKTIYEILKLLKIKCNLFSRSKIEKTKLRRIISFMNDENNDMVIRGIFALFYSYCEHLNPELSKFLYNTFFISVISDEKDFDYNNEFSFLKNNCLITQRNYEKLTKILNDLLVHTIINFKNRNENYFHWVISHTDNVFFISNVAYMVKCVSTILEEGKLICEAISIFGMHLIKIFNANDLSIILLSDCFANTKMNNIVFKVIDNFHRLFKYAVAYNVDNINEISNALYSFCAMNENCEDFKSSIKSSFKIFLDMEKFQQKYKKDTSLRWISLILSSKPNFETIKNMISIISKNKLLMCDNSTFKKLIEYLNNTITDDQIVTFSYETYTDIFFIFLFFLILDDKIHVFLLLETIKRSINLYLSKFDVENPHILSIFQILAINLNLFKIMDDILSDPQFLINIDQEELLHKLVSDNNLSVIEYCEHFDLLKNPSEIFDDCDLCDKLYFD</sequence>
<name>A0ABQ7I1N1_9MICR</name>
<evidence type="ECO:0000313" key="1">
    <source>
        <dbReference type="EMBL" id="KAF7684328.1"/>
    </source>
</evidence>
<evidence type="ECO:0000313" key="2">
    <source>
        <dbReference type="Proteomes" id="UP001516464"/>
    </source>
</evidence>
<protein>
    <submittedName>
        <fullName evidence="1">Uncharacterized protein</fullName>
    </submittedName>
</protein>
<reference evidence="1 2" key="1">
    <citation type="submission" date="2019-01" db="EMBL/GenBank/DDBJ databases">
        <title>Genomes sequencing and comparative genomics of infectious freshwater microsporidia, Cucumispora dikerogammari and Thelohania contejeani.</title>
        <authorList>
            <person name="Cormier A."/>
            <person name="Giraud I."/>
            <person name="Wattier R."/>
            <person name="Teixeira M."/>
            <person name="Grandjean F."/>
            <person name="Rigaud T."/>
            <person name="Cordaux R."/>
        </authorList>
    </citation>
    <scope>NUCLEOTIDE SEQUENCE [LARGE SCALE GENOMIC DNA]</scope>
    <source>
        <strain evidence="1">T1</strain>
        <tissue evidence="1">Spores</tissue>
    </source>
</reference>
<accession>A0ABQ7I1N1</accession>
<comment type="caution">
    <text evidence="1">The sequence shown here is derived from an EMBL/GenBank/DDBJ whole genome shotgun (WGS) entry which is preliminary data.</text>
</comment>